<gene>
    <name evidence="2" type="ORF">HMPREF9723_02145</name>
</gene>
<feature type="transmembrane region" description="Helical" evidence="1">
    <location>
        <begin position="52"/>
        <end position="69"/>
    </location>
</feature>
<evidence type="ECO:0000256" key="1">
    <source>
        <dbReference type="SAM" id="Phobius"/>
    </source>
</evidence>
<organism evidence="2">
    <name type="scientific">Treponema denticola OTK</name>
    <dbReference type="NCBI Taxonomy" id="999434"/>
    <lineage>
        <taxon>Bacteria</taxon>
        <taxon>Pseudomonadati</taxon>
        <taxon>Spirochaetota</taxon>
        <taxon>Spirochaetia</taxon>
        <taxon>Spirochaetales</taxon>
        <taxon>Treponemataceae</taxon>
        <taxon>Treponema</taxon>
    </lineage>
</organism>
<proteinExistence type="predicted"/>
<name>A0A0F6MNQ3_TREDN</name>
<accession>A0A0F6MNQ3</accession>
<dbReference type="HOGENOM" id="CLU_1805317_0_0_12"/>
<dbReference type="EMBL" id="AGDY01000009">
    <property type="protein sequence ID" value="EMB20685.1"/>
    <property type="molecule type" value="Genomic_DNA"/>
</dbReference>
<keyword evidence="1" id="KW-0472">Membrane</keyword>
<dbReference type="Proteomes" id="UP000011701">
    <property type="component" value="Chromosome"/>
</dbReference>
<evidence type="ECO:0000313" key="2">
    <source>
        <dbReference type="EMBL" id="EMB20685.1"/>
    </source>
</evidence>
<keyword evidence="1" id="KW-0812">Transmembrane</keyword>
<protein>
    <submittedName>
        <fullName evidence="2">Uncharacterized protein</fullName>
    </submittedName>
</protein>
<reference evidence="2" key="1">
    <citation type="submission" date="2012-01" db="EMBL/GenBank/DDBJ databases">
        <title>The Genome Sequence of Treponema denticola OTK.</title>
        <authorList>
            <consortium name="The Broad Institute Genome Sequencing Platform"/>
            <person name="Earl A."/>
            <person name="Ward D."/>
            <person name="Feldgarden M."/>
            <person name="Gevers D."/>
            <person name="Blanton J.M."/>
            <person name="Fenno C.J."/>
            <person name="Baranova O.V."/>
            <person name="Mathney J."/>
            <person name="Dewhirst F.E."/>
            <person name="Izard J."/>
            <person name="Young S.K."/>
            <person name="Zeng Q."/>
            <person name="Gargeya S."/>
            <person name="Fitzgerald M."/>
            <person name="Haas B."/>
            <person name="Abouelleil A."/>
            <person name="Alvarado L."/>
            <person name="Arachchi H.M."/>
            <person name="Berlin A."/>
            <person name="Chapman S.B."/>
            <person name="Gearin G."/>
            <person name="Goldberg J."/>
            <person name="Griggs A."/>
            <person name="Gujja S."/>
            <person name="Hansen M."/>
            <person name="Heiman D."/>
            <person name="Howarth C."/>
            <person name="Larimer J."/>
            <person name="Lui A."/>
            <person name="MacDonald P.J.P."/>
            <person name="McCowen C."/>
            <person name="Montmayeur A."/>
            <person name="Murphy C."/>
            <person name="Neiman D."/>
            <person name="Pearson M."/>
            <person name="Priest M."/>
            <person name="Roberts A."/>
            <person name="Saif S."/>
            <person name="Shea T."/>
            <person name="Sisk P."/>
            <person name="Stolte C."/>
            <person name="Sykes S."/>
            <person name="Wortman J."/>
            <person name="Nusbaum C."/>
            <person name="Birren B."/>
        </authorList>
    </citation>
    <scope>NUCLEOTIDE SEQUENCE [LARGE SCALE GENOMIC DNA]</scope>
    <source>
        <strain evidence="2">OTK</strain>
    </source>
</reference>
<dbReference type="PATRIC" id="fig|999434.4.peg.2234"/>
<comment type="caution">
    <text evidence="2">The sequence shown here is derived from an EMBL/GenBank/DDBJ whole genome shotgun (WGS) entry which is preliminary data.</text>
</comment>
<keyword evidence="1" id="KW-1133">Transmembrane helix</keyword>
<sequence>MKPNLYIYSPPNYLTLRTAIEAEILFAVCLSKKQALTGGKSLACEDKCSKKIGAESAVPILVYFYIIMINKYRQSAKRRLLLSNPTDRTFENRHVGCKGREKINRRRTLCTLRINFFETAQQTASF</sequence>
<dbReference type="AlphaFoldDB" id="A0A0F6MNQ3"/>